<evidence type="ECO:0000313" key="1">
    <source>
        <dbReference type="EMBL" id="EDL79046.1"/>
    </source>
</evidence>
<evidence type="ECO:0000313" key="2">
    <source>
        <dbReference type="Proteomes" id="UP000234681"/>
    </source>
</evidence>
<protein>
    <submittedName>
        <fullName evidence="1">RCG26802</fullName>
    </submittedName>
</protein>
<reference evidence="2" key="1">
    <citation type="submission" date="2005-09" db="EMBL/GenBank/DDBJ databases">
        <authorList>
            <person name="Mural R.J."/>
            <person name="Li P.W."/>
            <person name="Adams M.D."/>
            <person name="Amanatides P.G."/>
            <person name="Baden-Tillson H."/>
            <person name="Barnstead M."/>
            <person name="Chin S.H."/>
            <person name="Dew I."/>
            <person name="Evans C.A."/>
            <person name="Ferriera S."/>
            <person name="Flanigan M."/>
            <person name="Fosler C."/>
            <person name="Glodek A."/>
            <person name="Gu Z."/>
            <person name="Holt R.A."/>
            <person name="Jennings D."/>
            <person name="Kraft C.L."/>
            <person name="Lu F."/>
            <person name="Nguyen T."/>
            <person name="Nusskern D.R."/>
            <person name="Pfannkoch C.M."/>
            <person name="Sitter C."/>
            <person name="Sutton G.G."/>
            <person name="Venter J.C."/>
            <person name="Wang Z."/>
            <person name="Woodage T."/>
            <person name="Zheng X.H."/>
            <person name="Zhong F."/>
        </authorList>
    </citation>
    <scope>NUCLEOTIDE SEQUENCE [LARGE SCALE GENOMIC DNA]</scope>
    <source>
        <strain>BN</strain>
        <strain evidence="2">Sprague-Dawley</strain>
    </source>
</reference>
<dbReference type="Proteomes" id="UP000234681">
    <property type="component" value="Chromosome 3"/>
</dbReference>
<feature type="non-terminal residue" evidence="1">
    <location>
        <position position="9"/>
    </location>
</feature>
<proteinExistence type="predicted"/>
<organism evidence="1 2">
    <name type="scientific">Rattus norvegicus</name>
    <name type="common">Rat</name>
    <dbReference type="NCBI Taxonomy" id="10116"/>
    <lineage>
        <taxon>Eukaryota</taxon>
        <taxon>Metazoa</taxon>
        <taxon>Chordata</taxon>
        <taxon>Craniata</taxon>
        <taxon>Vertebrata</taxon>
        <taxon>Euteleostomi</taxon>
        <taxon>Mammalia</taxon>
        <taxon>Eutheria</taxon>
        <taxon>Euarchontoglires</taxon>
        <taxon>Glires</taxon>
        <taxon>Rodentia</taxon>
        <taxon>Myomorpha</taxon>
        <taxon>Muroidea</taxon>
        <taxon>Muridae</taxon>
        <taxon>Murinae</taxon>
        <taxon>Rattus</taxon>
    </lineage>
</organism>
<dbReference type="EMBL" id="CH473949">
    <property type="protein sequence ID" value="EDL79046.1"/>
    <property type="molecule type" value="Genomic_DNA"/>
</dbReference>
<gene>
    <name evidence="1" type="ORF">rCG_26802</name>
</gene>
<sequence>MRLSRAGGL</sequence>
<name>A6HLZ5_RAT</name>
<accession>A6HLZ5</accession>